<dbReference type="Gene3D" id="1.20.1220.12">
    <property type="entry name" value="Malate synthase, domain III"/>
    <property type="match status" value="1"/>
</dbReference>
<comment type="function">
    <text evidence="10">Involved in the glycolate utilization. Catalyzes the condensation and subsequent hydrolysis of acetyl-coenzyme A (acetyl-CoA) and glyoxylate to form malate and CoA.</text>
</comment>
<dbReference type="Proteomes" id="UP000069773">
    <property type="component" value="Unassembled WGS sequence"/>
</dbReference>
<feature type="binding site" evidence="10">
    <location>
        <position position="442"/>
    </location>
    <ligand>
        <name>Mg(2+)</name>
        <dbReference type="ChEBI" id="CHEBI:18420"/>
    </ligand>
</feature>
<keyword evidence="6 10" id="KW-0479">Metal-binding</keyword>
<accession>A0ABQ0KNT6</accession>
<keyword evidence="5 10" id="KW-0808">Transferase</keyword>
<feature type="binding site" evidence="10">
    <location>
        <position position="470"/>
    </location>
    <ligand>
        <name>Mg(2+)</name>
        <dbReference type="ChEBI" id="CHEBI:18420"/>
    </ligand>
</feature>
<feature type="active site" description="Proton donor" evidence="10">
    <location>
        <position position="641"/>
    </location>
</feature>
<keyword evidence="4 10" id="KW-0816">Tricarboxylic acid cycle</keyword>
<organism evidence="17 18">
    <name type="scientific">Mycolicibacterium novocastrense</name>
    <name type="common">Mycobacterium novocastrense</name>
    <dbReference type="NCBI Taxonomy" id="59813"/>
    <lineage>
        <taxon>Bacteria</taxon>
        <taxon>Bacillati</taxon>
        <taxon>Actinomycetota</taxon>
        <taxon>Actinomycetes</taxon>
        <taxon>Mycobacteriales</taxon>
        <taxon>Mycobacteriaceae</taxon>
        <taxon>Mycolicibacterium</taxon>
    </lineage>
</organism>
<dbReference type="InterPro" id="IPR046363">
    <property type="entry name" value="MS_N_TIM-barrel_dom"/>
</dbReference>
<dbReference type="Pfam" id="PF20659">
    <property type="entry name" value="MS_C"/>
    <property type="match status" value="1"/>
</dbReference>
<evidence type="ECO:0000256" key="3">
    <source>
        <dbReference type="ARBA" id="ARBA00022490"/>
    </source>
</evidence>
<evidence type="ECO:0000256" key="9">
    <source>
        <dbReference type="ARBA" id="ARBA00047918"/>
    </source>
</evidence>
<keyword evidence="2 10" id="KW-0329">Glyoxylate bypass</keyword>
<feature type="modified residue" description="Cysteine sulfenic acid (-SOH)" evidence="10">
    <location>
        <position position="627"/>
    </location>
</feature>
<feature type="binding site" evidence="10">
    <location>
        <position position="278"/>
    </location>
    <ligand>
        <name>acetyl-CoA</name>
        <dbReference type="ChEBI" id="CHEBI:57288"/>
    </ligand>
</feature>
<evidence type="ECO:0000259" key="13">
    <source>
        <dbReference type="Pfam" id="PF01274"/>
    </source>
</evidence>
<dbReference type="EMBL" id="BCTA01000051">
    <property type="protein sequence ID" value="GAT10628.1"/>
    <property type="molecule type" value="Genomic_DNA"/>
</dbReference>
<comment type="cofactor">
    <cofactor evidence="1 10">
        <name>Mg(2+)</name>
        <dbReference type="ChEBI" id="CHEBI:18420"/>
    </cofactor>
</comment>
<comment type="subunit">
    <text evidence="10">Monomer.</text>
</comment>
<dbReference type="InterPro" id="IPR048356">
    <property type="entry name" value="MS_N"/>
</dbReference>
<gene>
    <name evidence="10" type="primary">glcB</name>
    <name evidence="17" type="ORF">RMCN_3761</name>
</gene>
<dbReference type="HAMAP" id="MF_00641">
    <property type="entry name" value="Malate_synth_G"/>
    <property type="match status" value="1"/>
</dbReference>
<dbReference type="Pfam" id="PF01274">
    <property type="entry name" value="MS_TIM-barrel"/>
    <property type="match status" value="1"/>
</dbReference>
<feature type="domain" description="Malate synthase N-terminal" evidence="14">
    <location>
        <begin position="17"/>
        <end position="78"/>
    </location>
</feature>
<keyword evidence="18" id="KW-1185">Reference proteome</keyword>
<protein>
    <recommendedName>
        <fullName evidence="10 11">Malate synthase G</fullName>
        <ecNumber evidence="10 11">2.3.3.9</ecNumber>
    </recommendedName>
</protein>
<evidence type="ECO:0000256" key="7">
    <source>
        <dbReference type="ARBA" id="ARBA00022842"/>
    </source>
</evidence>
<keyword evidence="7 10" id="KW-0460">Magnesium</keyword>
<dbReference type="InterPro" id="IPR044856">
    <property type="entry name" value="Malate_synth_C_sf"/>
</dbReference>
<feature type="domain" description="Malate synthase C-terminal" evidence="16">
    <location>
        <begin position="601"/>
        <end position="706"/>
    </location>
</feature>
<feature type="binding site" evidence="10">
    <location>
        <position position="551"/>
    </location>
    <ligand>
        <name>acetyl-CoA</name>
        <dbReference type="ChEBI" id="CHEBI:57288"/>
    </ligand>
</feature>
<evidence type="ECO:0000259" key="16">
    <source>
        <dbReference type="Pfam" id="PF20659"/>
    </source>
</evidence>
<dbReference type="EC" id="2.3.3.9" evidence="10 11"/>
<comment type="pathway">
    <text evidence="10 12">Carbohydrate metabolism; glyoxylate cycle; (S)-malate from isocitrate: step 2/2.</text>
</comment>
<dbReference type="SUPFAM" id="SSF51645">
    <property type="entry name" value="Malate synthase G"/>
    <property type="match status" value="1"/>
</dbReference>
<feature type="domain" description="Malate synthase G alpha-beta insertion" evidence="15">
    <location>
        <begin position="161"/>
        <end position="237"/>
    </location>
</feature>
<keyword evidence="3 10" id="KW-0963">Cytoplasm</keyword>
<evidence type="ECO:0000256" key="8">
    <source>
        <dbReference type="ARBA" id="ARBA00023097"/>
    </source>
</evidence>
<sequence>MMTDRVTVGNLRVARVLYDFINNEALPGTDIDPDTFWSGVDKVVADLTPKNEELLARRDDLQARIDKWHRQRVIEPLDHDAYKAFLTEIGYLLPEPDDFTITTAGVDDEITTTAGPQLVVPILNARFALNAANARWGSLYDALYGTDVISEDDGAEKGGSYNKVRGDKVIAYARRFLDGAAPLASGSWSEATGLRIDDRQLLVDLGDGNSVGLAAPEQFVGYTGELGSPQWSVLLRNNGLHVEILVDPQSPVGSTDAAGIKDVVLESAVTTIMDFEDSVAAVDADDKVLGYRNWLGLNRGDLTEEVTKGGETFTRKLNEDRTYTTPDGEGELTLPGRSLLFVRNVGHLMTNDAIVRTDGNGEEVEVFEGIQDALFTSLIAIHGLKSGDGNGPLVNSRTGSVYIVKPKMHGPDEVAYTVELFSRVEDVLGLPANTLKVGIMDEERRTTVNLKACIKAAADRVVFINTGFLDRTGDEIHTSMEAGPMIRKGAMKSTQWIQAYEDQNVDIGLATGFSGKAQIGKGMWAMTDLMADMVEQKIGQPKAGATTAWVPSPTAATLHAMHYHEVDVYAVHKDLEGQKRTSVEQLLAVPLAKELAWAPEEIREEVDNNCQSILGYVVRWIDAGVGCSKVPDIHNVALMEDRATLRISSQLLANWLRHGVITPDDVVASLKRMAAIVDKQNEQDPEFKPMATDPDHNIAFQAAQELILSGAEQPNGYTEPILHRRRREYKAAHGGA</sequence>
<name>A0ABQ0KNT6_MYCNV</name>
<feature type="binding site" evidence="10">
    <location>
        <begin position="126"/>
        <end position="127"/>
    </location>
    <ligand>
        <name>acetyl-CoA</name>
        <dbReference type="ChEBI" id="CHEBI:57288"/>
    </ligand>
</feature>
<reference evidence="17 18" key="1">
    <citation type="journal article" date="2016" name="Genome Announc.">
        <title>Draft Genome Sequences of Five Rapidly Growing Mycobacterium Species, M. thermoresistibile, M. fortuitum subsp. acetamidolyticum, M. canariasense, M. brisbanense, and M. novocastrense.</title>
        <authorList>
            <person name="Katahira K."/>
            <person name="Ogura Y."/>
            <person name="Gotoh Y."/>
            <person name="Hayashi T."/>
        </authorList>
    </citation>
    <scope>NUCLEOTIDE SEQUENCE [LARGE SCALE GENOMIC DNA]</scope>
    <source>
        <strain evidence="17 18">JCM18114</strain>
    </source>
</reference>
<comment type="caution">
    <text evidence="10">Lacks conserved residue(s) required for the propagation of feature annotation.</text>
</comment>
<dbReference type="Pfam" id="PF20658">
    <property type="entry name" value="MSG_insertion"/>
    <property type="match status" value="1"/>
</dbReference>
<keyword evidence="8 10" id="KW-0558">Oxidation</keyword>
<dbReference type="Gene3D" id="3.20.20.360">
    <property type="entry name" value="Malate synthase, domain 3"/>
    <property type="match status" value="2"/>
</dbReference>
<comment type="subcellular location">
    <subcellularLocation>
        <location evidence="10 12">Cytoplasm</location>
    </subcellularLocation>
</comment>
<evidence type="ECO:0000256" key="11">
    <source>
        <dbReference type="NCBIfam" id="TIGR01345"/>
    </source>
</evidence>
<evidence type="ECO:0000256" key="5">
    <source>
        <dbReference type="ARBA" id="ARBA00022679"/>
    </source>
</evidence>
<dbReference type="PANTHER" id="PTHR42739:SF1">
    <property type="entry name" value="MALATE SYNTHASE G"/>
    <property type="match status" value="1"/>
</dbReference>
<evidence type="ECO:0000256" key="2">
    <source>
        <dbReference type="ARBA" id="ARBA00022435"/>
    </source>
</evidence>
<dbReference type="InterPro" id="IPR006253">
    <property type="entry name" value="Malate_synthG"/>
</dbReference>
<feature type="binding site" evidence="10">
    <location>
        <begin position="467"/>
        <end position="470"/>
    </location>
    <ligand>
        <name>glyoxylate</name>
        <dbReference type="ChEBI" id="CHEBI:36655"/>
    </ligand>
</feature>
<dbReference type="NCBIfam" id="NF002825">
    <property type="entry name" value="PRK02999.1"/>
    <property type="match status" value="1"/>
</dbReference>
<dbReference type="InterPro" id="IPR048357">
    <property type="entry name" value="MSG_insertion"/>
</dbReference>
<comment type="caution">
    <text evidence="17">The sequence shown here is derived from an EMBL/GenBank/DDBJ whole genome shotgun (WGS) entry which is preliminary data.</text>
</comment>
<proteinExistence type="inferred from homology"/>
<feature type="domain" description="Malate synthase TIM barrel" evidence="13">
    <location>
        <begin position="340"/>
        <end position="585"/>
    </location>
</feature>
<evidence type="ECO:0000313" key="18">
    <source>
        <dbReference type="Proteomes" id="UP000069773"/>
    </source>
</evidence>
<dbReference type="InterPro" id="IPR048355">
    <property type="entry name" value="MS_C"/>
</dbReference>
<evidence type="ECO:0000256" key="4">
    <source>
        <dbReference type="ARBA" id="ARBA00022532"/>
    </source>
</evidence>
<dbReference type="CDD" id="cd00728">
    <property type="entry name" value="malate_synt_G"/>
    <property type="match status" value="1"/>
</dbReference>
<dbReference type="PANTHER" id="PTHR42739">
    <property type="entry name" value="MALATE SYNTHASE G"/>
    <property type="match status" value="1"/>
</dbReference>
<evidence type="ECO:0000313" key="17">
    <source>
        <dbReference type="EMBL" id="GAT10628.1"/>
    </source>
</evidence>
<feature type="binding site" evidence="10">
    <location>
        <position position="343"/>
    </location>
    <ligand>
        <name>glyoxylate</name>
        <dbReference type="ChEBI" id="CHEBI:36655"/>
    </ligand>
</feature>
<dbReference type="InterPro" id="IPR001465">
    <property type="entry name" value="Malate_synthase_TIM"/>
</dbReference>
<dbReference type="NCBIfam" id="TIGR01345">
    <property type="entry name" value="malate_syn_G"/>
    <property type="match status" value="1"/>
</dbReference>
<feature type="binding site" evidence="10">
    <location>
        <position position="119"/>
    </location>
    <ligand>
        <name>acetyl-CoA</name>
        <dbReference type="ChEBI" id="CHEBI:57288"/>
    </ligand>
</feature>
<feature type="active site" description="Proton acceptor" evidence="10">
    <location>
        <position position="343"/>
    </location>
</feature>
<feature type="binding site" evidence="10">
    <location>
        <position position="442"/>
    </location>
    <ligand>
        <name>glyoxylate</name>
        <dbReference type="ChEBI" id="CHEBI:36655"/>
    </ligand>
</feature>
<evidence type="ECO:0000256" key="6">
    <source>
        <dbReference type="ARBA" id="ARBA00022723"/>
    </source>
</evidence>
<evidence type="ECO:0000256" key="1">
    <source>
        <dbReference type="ARBA" id="ARBA00001946"/>
    </source>
</evidence>
<comment type="catalytic activity">
    <reaction evidence="9 10 12">
        <text>glyoxylate + acetyl-CoA + H2O = (S)-malate + CoA + H(+)</text>
        <dbReference type="Rhea" id="RHEA:18181"/>
        <dbReference type="ChEBI" id="CHEBI:15377"/>
        <dbReference type="ChEBI" id="CHEBI:15378"/>
        <dbReference type="ChEBI" id="CHEBI:15589"/>
        <dbReference type="ChEBI" id="CHEBI:36655"/>
        <dbReference type="ChEBI" id="CHEBI:57287"/>
        <dbReference type="ChEBI" id="CHEBI:57288"/>
        <dbReference type="EC" id="2.3.3.9"/>
    </reaction>
</comment>
<dbReference type="InterPro" id="IPR011076">
    <property type="entry name" value="Malate_synth_sf"/>
</dbReference>
<dbReference type="Pfam" id="PF20656">
    <property type="entry name" value="MS_N"/>
    <property type="match status" value="1"/>
</dbReference>
<evidence type="ECO:0000256" key="10">
    <source>
        <dbReference type="HAMAP-Rule" id="MF_00641"/>
    </source>
</evidence>
<evidence type="ECO:0000259" key="15">
    <source>
        <dbReference type="Pfam" id="PF20658"/>
    </source>
</evidence>
<evidence type="ECO:0000256" key="12">
    <source>
        <dbReference type="RuleBase" id="RU003572"/>
    </source>
</evidence>
<comment type="similarity">
    <text evidence="10 12">Belongs to the malate synthase family. GlcB subfamily.</text>
</comment>
<evidence type="ECO:0000259" key="14">
    <source>
        <dbReference type="Pfam" id="PF20656"/>
    </source>
</evidence>
<feature type="binding site" evidence="10">
    <location>
        <position position="315"/>
    </location>
    <ligand>
        <name>acetyl-CoA</name>
        <dbReference type="ChEBI" id="CHEBI:57288"/>
    </ligand>
</feature>